<dbReference type="PIRSF" id="PIRSF002158">
    <property type="entry name" value="Ribosomal_L2"/>
    <property type="match status" value="1"/>
</dbReference>
<dbReference type="Gene3D" id="4.10.950.10">
    <property type="entry name" value="Ribosomal protein L2, domain 3"/>
    <property type="match status" value="1"/>
</dbReference>
<protein>
    <recommendedName>
        <fullName evidence="4">Large ribosomal subunit protein uL2</fullName>
    </recommendedName>
    <alternativeName>
        <fullName evidence="5">50S ribosomal protein L2</fullName>
    </alternativeName>
</protein>
<dbReference type="InterPro" id="IPR008991">
    <property type="entry name" value="Translation_prot_SH3-like_sf"/>
</dbReference>
<comment type="similarity">
    <text evidence="1">Belongs to the universal ribosomal protein uL2 family.</text>
</comment>
<evidence type="ECO:0000256" key="2">
    <source>
        <dbReference type="ARBA" id="ARBA00022980"/>
    </source>
</evidence>
<feature type="region of interest" description="Disordered" evidence="6">
    <location>
        <begin position="210"/>
        <end position="280"/>
    </location>
</feature>
<dbReference type="SMART" id="SM01382">
    <property type="entry name" value="Ribosomal_L2_C"/>
    <property type="match status" value="1"/>
</dbReference>
<feature type="domain" description="Large ribosomal subunit protein uL2 RNA-binding" evidence="8">
    <location>
        <begin position="42"/>
        <end position="118"/>
    </location>
</feature>
<comment type="caution">
    <text evidence="9">The sequence shown here is derived from an EMBL/GenBank/DDBJ whole genome shotgun (WGS) entry which is preliminary data.</text>
</comment>
<dbReference type="GO" id="GO:0002181">
    <property type="term" value="P:cytoplasmic translation"/>
    <property type="evidence" value="ECO:0007669"/>
    <property type="project" value="TreeGrafter"/>
</dbReference>
<dbReference type="InterPro" id="IPR022669">
    <property type="entry name" value="Ribosomal_uL2_C"/>
</dbReference>
<evidence type="ECO:0000259" key="8">
    <source>
        <dbReference type="SMART" id="SM01383"/>
    </source>
</evidence>
<dbReference type="Pfam" id="PF00181">
    <property type="entry name" value="Ribosomal_L2_N"/>
    <property type="match status" value="1"/>
</dbReference>
<dbReference type="FunFam" id="4.10.950.10:FF:000001">
    <property type="entry name" value="50S ribosomal protein L2"/>
    <property type="match status" value="1"/>
</dbReference>
<dbReference type="AlphaFoldDB" id="A0A1G1X7R4"/>
<gene>
    <name evidence="9" type="ORF">A3E36_04350</name>
</gene>
<keyword evidence="3" id="KW-0687">Ribonucleoprotein</keyword>
<evidence type="ECO:0000256" key="1">
    <source>
        <dbReference type="ARBA" id="ARBA00005636"/>
    </source>
</evidence>
<dbReference type="Gene3D" id="2.30.30.30">
    <property type="match status" value="1"/>
</dbReference>
<dbReference type="InterPro" id="IPR012340">
    <property type="entry name" value="NA-bd_OB-fold"/>
</dbReference>
<keyword evidence="2 9" id="KW-0689">Ribosomal protein</keyword>
<dbReference type="GO" id="GO:0003735">
    <property type="term" value="F:structural constituent of ribosome"/>
    <property type="evidence" value="ECO:0007669"/>
    <property type="project" value="InterPro"/>
</dbReference>
<reference evidence="9 10" key="1">
    <citation type="journal article" date="2016" name="Nat. Commun.">
        <title>Thousands of microbial genomes shed light on interconnected biogeochemical processes in an aquifer system.</title>
        <authorList>
            <person name="Anantharaman K."/>
            <person name="Brown C.T."/>
            <person name="Hug L.A."/>
            <person name="Sharon I."/>
            <person name="Castelle C.J."/>
            <person name="Probst A.J."/>
            <person name="Thomas B.C."/>
            <person name="Singh A."/>
            <person name="Wilkins M.J."/>
            <person name="Karaoz U."/>
            <person name="Brodie E.L."/>
            <person name="Williams K.H."/>
            <person name="Hubbard S.S."/>
            <person name="Banfield J.F."/>
        </authorList>
    </citation>
    <scope>NUCLEOTIDE SEQUENCE [LARGE SCALE GENOMIC DNA]</scope>
</reference>
<name>A0A1G1X7R4_9BACT</name>
<dbReference type="InterPro" id="IPR014722">
    <property type="entry name" value="Rib_uL2_dom2"/>
</dbReference>
<dbReference type="InterPro" id="IPR014726">
    <property type="entry name" value="Ribosomal_uL2_dom3"/>
</dbReference>
<feature type="domain" description="Large ribosomal subunit protein uL2 C-terminal" evidence="7">
    <location>
        <begin position="124"/>
        <end position="253"/>
    </location>
</feature>
<dbReference type="InterPro" id="IPR005880">
    <property type="entry name" value="Ribosomal_uL2_bac/org-type"/>
</dbReference>
<evidence type="ECO:0000256" key="6">
    <source>
        <dbReference type="SAM" id="MobiDB-lite"/>
    </source>
</evidence>
<dbReference type="InterPro" id="IPR022666">
    <property type="entry name" value="Ribosomal_uL2_RNA-bd_dom"/>
</dbReference>
<feature type="compositionally biased region" description="Basic residues" evidence="6">
    <location>
        <begin position="210"/>
        <end position="220"/>
    </location>
</feature>
<sequence>MAIKIYKSTRGARKKASIVDRTDLYRGEPMKSKLMKKTATSGRGSAGKITTRHRGGGVKRNVRLIDFGQEKAGIPGTVEHIEFDPNRSAYVARIVYADGDRRYVLAWTGAAEGSKMISDVKAPEKEGNRMQLQNITPGLSVFNVELKAGRGGSLFRSAGSYGIVMDIQDQYAQIKMASGEVRLISKQSYATIGSVSNPDWRLQKIGSAGRNRRLGKRPNVRGKVMNPVDHPHGGGEGAQSIGLKYPKTKWGKHANGVRTRKPQKYSNQFILERRKNKKKK</sequence>
<evidence type="ECO:0000256" key="3">
    <source>
        <dbReference type="ARBA" id="ARBA00023274"/>
    </source>
</evidence>
<dbReference type="EMBL" id="MHHS01000040">
    <property type="protein sequence ID" value="OGY36022.1"/>
    <property type="molecule type" value="Genomic_DNA"/>
</dbReference>
<dbReference type="SUPFAM" id="SSF50249">
    <property type="entry name" value="Nucleic acid-binding proteins"/>
    <property type="match status" value="1"/>
</dbReference>
<dbReference type="GO" id="GO:0015934">
    <property type="term" value="C:large ribosomal subunit"/>
    <property type="evidence" value="ECO:0007669"/>
    <property type="project" value="InterPro"/>
</dbReference>
<evidence type="ECO:0000313" key="10">
    <source>
        <dbReference type="Proteomes" id="UP000177941"/>
    </source>
</evidence>
<dbReference type="GO" id="GO:0003723">
    <property type="term" value="F:RNA binding"/>
    <property type="evidence" value="ECO:0007669"/>
    <property type="project" value="InterPro"/>
</dbReference>
<dbReference type="PANTHER" id="PTHR13691">
    <property type="entry name" value="RIBOSOMAL PROTEIN L2"/>
    <property type="match status" value="1"/>
</dbReference>
<dbReference type="PANTHER" id="PTHR13691:SF5">
    <property type="entry name" value="LARGE RIBOSOMAL SUBUNIT PROTEIN UL2M"/>
    <property type="match status" value="1"/>
</dbReference>
<dbReference type="Pfam" id="PF03947">
    <property type="entry name" value="Ribosomal_L2_C"/>
    <property type="match status" value="1"/>
</dbReference>
<dbReference type="InterPro" id="IPR002171">
    <property type="entry name" value="Ribosomal_uL2"/>
</dbReference>
<evidence type="ECO:0000259" key="7">
    <source>
        <dbReference type="SMART" id="SM01382"/>
    </source>
</evidence>
<feature type="region of interest" description="Disordered" evidence="6">
    <location>
        <begin position="34"/>
        <end position="53"/>
    </location>
</feature>
<evidence type="ECO:0000256" key="5">
    <source>
        <dbReference type="ARBA" id="ARBA00035459"/>
    </source>
</evidence>
<proteinExistence type="inferred from homology"/>
<accession>A0A1G1X7R4</accession>
<dbReference type="NCBIfam" id="TIGR01171">
    <property type="entry name" value="rplB_bact"/>
    <property type="match status" value="1"/>
</dbReference>
<dbReference type="Gene3D" id="2.40.50.140">
    <property type="entry name" value="Nucleic acid-binding proteins"/>
    <property type="match status" value="1"/>
</dbReference>
<evidence type="ECO:0000313" key="9">
    <source>
        <dbReference type="EMBL" id="OGY36022.1"/>
    </source>
</evidence>
<dbReference type="Proteomes" id="UP000177941">
    <property type="component" value="Unassembled WGS sequence"/>
</dbReference>
<dbReference type="SMART" id="SM01383">
    <property type="entry name" value="Ribosomal_L2"/>
    <property type="match status" value="1"/>
</dbReference>
<dbReference type="GO" id="GO:0016740">
    <property type="term" value="F:transferase activity"/>
    <property type="evidence" value="ECO:0007669"/>
    <property type="project" value="InterPro"/>
</dbReference>
<evidence type="ECO:0000256" key="4">
    <source>
        <dbReference type="ARBA" id="ARBA00035242"/>
    </source>
</evidence>
<organism evidence="9 10">
    <name type="scientific">Candidatus Andersenbacteria bacterium RIFCSPHIGHO2_12_FULL_45_11b</name>
    <dbReference type="NCBI Taxonomy" id="1797282"/>
    <lineage>
        <taxon>Bacteria</taxon>
        <taxon>Candidatus Anderseniibacteriota</taxon>
    </lineage>
</organism>
<dbReference type="SUPFAM" id="SSF50104">
    <property type="entry name" value="Translation proteins SH3-like domain"/>
    <property type="match status" value="1"/>
</dbReference>